<evidence type="ECO:0000259" key="7">
    <source>
        <dbReference type="Pfam" id="PF01048"/>
    </source>
</evidence>
<dbReference type="GO" id="GO:0019509">
    <property type="term" value="P:L-methionine salvage from methylthioadenosine"/>
    <property type="evidence" value="ECO:0007669"/>
    <property type="project" value="UniProtKB-UniPathway"/>
</dbReference>
<gene>
    <name evidence="8" type="ORF">HMPREF9104_00300</name>
</gene>
<comment type="caution">
    <text evidence="8">The sequence shown here is derived from an EMBL/GenBank/DDBJ whole genome shotgun (WGS) entry which is preliminary data.</text>
</comment>
<dbReference type="GO" id="GO:0019284">
    <property type="term" value="P:L-methionine salvage from S-adenosylmethionine"/>
    <property type="evidence" value="ECO:0007669"/>
    <property type="project" value="TreeGrafter"/>
</dbReference>
<evidence type="ECO:0000256" key="4">
    <source>
        <dbReference type="ARBA" id="ARBA00022801"/>
    </source>
</evidence>
<feature type="domain" description="Nucleoside phosphorylase" evidence="7">
    <location>
        <begin position="3"/>
        <end position="225"/>
    </location>
</feature>
<proteinExistence type="predicted"/>
<dbReference type="SUPFAM" id="SSF53167">
    <property type="entry name" value="Purine and uridine phosphorylases"/>
    <property type="match status" value="1"/>
</dbReference>
<keyword evidence="3" id="KW-0028">Amino-acid biosynthesis</keyword>
<accession>H1LCI7</accession>
<dbReference type="CDD" id="cd09008">
    <property type="entry name" value="MTAN"/>
    <property type="match status" value="1"/>
</dbReference>
<keyword evidence="5" id="KW-0486">Methionine biosynthesis</keyword>
<dbReference type="InterPro" id="IPR000845">
    <property type="entry name" value="Nucleoside_phosphorylase_d"/>
</dbReference>
<reference evidence="8 9" key="1">
    <citation type="submission" date="2011-09" db="EMBL/GenBank/DDBJ databases">
        <authorList>
            <person name="Weinstock G."/>
            <person name="Sodergren E."/>
            <person name="Clifton S."/>
            <person name="Fulton L."/>
            <person name="Fulton B."/>
            <person name="Courtney L."/>
            <person name="Fronick C."/>
            <person name="Harrison M."/>
            <person name="Strong C."/>
            <person name="Farmer C."/>
            <person name="Delahaunty K."/>
            <person name="Markovic C."/>
            <person name="Hall O."/>
            <person name="Minx P."/>
            <person name="Tomlinson C."/>
            <person name="Mitreva M."/>
            <person name="Hou S."/>
            <person name="Chen J."/>
            <person name="Wollam A."/>
            <person name="Pepin K.H."/>
            <person name="Johnson M."/>
            <person name="Bhonagiri V."/>
            <person name="Zhang X."/>
            <person name="Suruliraj S."/>
            <person name="Warren W."/>
            <person name="Chinwalla A."/>
            <person name="Mardis E.R."/>
            <person name="Wilson R.K."/>
        </authorList>
    </citation>
    <scope>NUCLEOTIDE SEQUENCE [LARGE SCALE GENOMIC DNA]</scope>
    <source>
        <strain evidence="8 9">F0435</strain>
    </source>
</reference>
<evidence type="ECO:0000313" key="8">
    <source>
        <dbReference type="EMBL" id="EHO53966.1"/>
    </source>
</evidence>
<dbReference type="GO" id="GO:0008930">
    <property type="term" value="F:methylthioadenosine nucleosidase activity"/>
    <property type="evidence" value="ECO:0007669"/>
    <property type="project" value="InterPro"/>
</dbReference>
<protein>
    <recommendedName>
        <fullName evidence="2">adenosylhomocysteine nucleosidase</fullName>
        <ecNumber evidence="2">3.2.2.9</ecNumber>
    </recommendedName>
</protein>
<dbReference type="OrthoDB" id="9792278at2"/>
<dbReference type="PANTHER" id="PTHR46832:SF1">
    <property type="entry name" value="5'-METHYLTHIOADENOSINE_S-ADENOSYLHOMOCYSTEINE NUCLEOSIDASE"/>
    <property type="match status" value="1"/>
</dbReference>
<evidence type="ECO:0000256" key="6">
    <source>
        <dbReference type="ARBA" id="ARBA00050313"/>
    </source>
</evidence>
<organism evidence="8 9">
    <name type="scientific">Lentilactobacillus kisonensis F0435</name>
    <dbReference type="NCBI Taxonomy" id="797516"/>
    <lineage>
        <taxon>Bacteria</taxon>
        <taxon>Bacillati</taxon>
        <taxon>Bacillota</taxon>
        <taxon>Bacilli</taxon>
        <taxon>Lactobacillales</taxon>
        <taxon>Lactobacillaceae</taxon>
        <taxon>Lentilactobacillus</taxon>
    </lineage>
</organism>
<dbReference type="PATRIC" id="fig|797516.3.peg.264"/>
<sequence length="233" mass="24976">MAYGIICAMDEELAILKEALDNGSTEHYGNNDFFIGQIHHQKLVIVKSGIGKVQAGITAAILIDHFKVDSVINSGSAGGIGEGLSIGDVVVSSETAYHDVDVTAAGYEMGQLPNFPARFPADRQLADKILQAAKDNNVVTHRGLVVSGDQFVADPKVIAEIKKNFPDALCSEMEGAAVGQVAYENDVPYVVIRAMSDVGDENANVNFDQFIVSAGKQSGQMLIDFFKNELLKE</sequence>
<dbReference type="STRING" id="797516.HMPREF9104_00300"/>
<evidence type="ECO:0000313" key="9">
    <source>
        <dbReference type="Proteomes" id="UP000005025"/>
    </source>
</evidence>
<dbReference type="RefSeq" id="WP_008855494.1">
    <property type="nucleotide sequence ID" value="NZ_JH590997.1"/>
</dbReference>
<dbReference type="NCBIfam" id="NF004079">
    <property type="entry name" value="PRK05584.1"/>
    <property type="match status" value="1"/>
</dbReference>
<dbReference type="GO" id="GO:0005829">
    <property type="term" value="C:cytosol"/>
    <property type="evidence" value="ECO:0007669"/>
    <property type="project" value="TreeGrafter"/>
</dbReference>
<dbReference type="FunFam" id="3.40.50.1580:FF:000001">
    <property type="entry name" value="MTA/SAH nucleosidase family protein"/>
    <property type="match status" value="1"/>
</dbReference>
<dbReference type="InterPro" id="IPR035994">
    <property type="entry name" value="Nucleoside_phosphorylase_sf"/>
</dbReference>
<evidence type="ECO:0000256" key="3">
    <source>
        <dbReference type="ARBA" id="ARBA00022605"/>
    </source>
</evidence>
<dbReference type="UniPathway" id="UPA00904">
    <property type="reaction ID" value="UER00871"/>
</dbReference>
<evidence type="ECO:0000256" key="5">
    <source>
        <dbReference type="ARBA" id="ARBA00023167"/>
    </source>
</evidence>
<dbReference type="GO" id="GO:0009164">
    <property type="term" value="P:nucleoside catabolic process"/>
    <property type="evidence" value="ECO:0007669"/>
    <property type="project" value="InterPro"/>
</dbReference>
<dbReference type="Pfam" id="PF01048">
    <property type="entry name" value="PNP_UDP_1"/>
    <property type="match status" value="1"/>
</dbReference>
<dbReference type="NCBIfam" id="TIGR01704">
    <property type="entry name" value="MTA_SAH-Nsdase"/>
    <property type="match status" value="1"/>
</dbReference>
<dbReference type="Proteomes" id="UP000005025">
    <property type="component" value="Unassembled WGS sequence"/>
</dbReference>
<dbReference type="PANTHER" id="PTHR46832">
    <property type="entry name" value="5'-METHYLTHIOADENOSINE/S-ADENOSYLHOMOCYSTEINE NUCLEOSIDASE"/>
    <property type="match status" value="1"/>
</dbReference>
<dbReference type="HOGENOM" id="CLU_031248_2_2_9"/>
<name>H1LCI7_9LACO</name>
<dbReference type="GO" id="GO:0008782">
    <property type="term" value="F:adenosylhomocysteine nucleosidase activity"/>
    <property type="evidence" value="ECO:0007669"/>
    <property type="project" value="UniProtKB-EC"/>
</dbReference>
<comment type="catalytic activity">
    <reaction evidence="6">
        <text>5'-deoxyadenosine + H2O = 5-deoxy-D-ribose + adenine</text>
        <dbReference type="Rhea" id="RHEA:29859"/>
        <dbReference type="ChEBI" id="CHEBI:15377"/>
        <dbReference type="ChEBI" id="CHEBI:16708"/>
        <dbReference type="ChEBI" id="CHEBI:17319"/>
        <dbReference type="ChEBI" id="CHEBI:149540"/>
        <dbReference type="EC" id="3.2.2.9"/>
    </reaction>
    <physiologicalReaction direction="left-to-right" evidence="6">
        <dbReference type="Rhea" id="RHEA:29860"/>
    </physiologicalReaction>
</comment>
<dbReference type="Gene3D" id="3.40.50.1580">
    <property type="entry name" value="Nucleoside phosphorylase domain"/>
    <property type="match status" value="1"/>
</dbReference>
<dbReference type="EC" id="3.2.2.9" evidence="2"/>
<comment type="pathway">
    <text evidence="1">Amino-acid biosynthesis; L-methionine biosynthesis via salvage pathway; S-methyl-5-thio-alpha-D-ribose 1-phosphate from S-methyl-5'-thioadenosine (hydrolase route): step 1/2.</text>
</comment>
<dbReference type="EMBL" id="AGRJ01000031">
    <property type="protein sequence ID" value="EHO53966.1"/>
    <property type="molecule type" value="Genomic_DNA"/>
</dbReference>
<evidence type="ECO:0000256" key="1">
    <source>
        <dbReference type="ARBA" id="ARBA00004945"/>
    </source>
</evidence>
<keyword evidence="4" id="KW-0378">Hydrolase</keyword>
<dbReference type="AlphaFoldDB" id="H1LCI7"/>
<evidence type="ECO:0000256" key="2">
    <source>
        <dbReference type="ARBA" id="ARBA00011974"/>
    </source>
</evidence>
<dbReference type="InterPro" id="IPR010049">
    <property type="entry name" value="MTA_SAH_Nsdase"/>
</dbReference>